<dbReference type="Proteomes" id="UP000199072">
    <property type="component" value="Unassembled WGS sequence"/>
</dbReference>
<dbReference type="InterPro" id="IPR003374">
    <property type="entry name" value="ApbE-like_sf"/>
</dbReference>
<dbReference type="InterPro" id="IPR024932">
    <property type="entry name" value="ApbE"/>
</dbReference>
<keyword evidence="12" id="KW-0449">Lipoprotein</keyword>
<dbReference type="AlphaFoldDB" id="A0A1G7FS58"/>
<name>A0A1G7FS58_9SPHI</name>
<feature type="binding site" evidence="11">
    <location>
        <position position="160"/>
    </location>
    <ligand>
        <name>Mg(2+)</name>
        <dbReference type="ChEBI" id="CHEBI:18420"/>
    </ligand>
</feature>
<keyword evidence="6 10" id="KW-0274">FAD</keyword>
<gene>
    <name evidence="12" type="ORF">SAMN05216464_109192</name>
</gene>
<evidence type="ECO:0000256" key="4">
    <source>
        <dbReference type="ARBA" id="ARBA00022679"/>
    </source>
</evidence>
<dbReference type="EMBL" id="FNAI01000009">
    <property type="protein sequence ID" value="SDE78766.1"/>
    <property type="molecule type" value="Genomic_DNA"/>
</dbReference>
<dbReference type="OrthoDB" id="9778595at2"/>
<keyword evidence="13" id="KW-1185">Reference proteome</keyword>
<dbReference type="Gene3D" id="3.10.520.10">
    <property type="entry name" value="ApbE-like domains"/>
    <property type="match status" value="1"/>
</dbReference>
<evidence type="ECO:0000256" key="10">
    <source>
        <dbReference type="PIRNR" id="PIRNR006268"/>
    </source>
</evidence>
<dbReference type="PIRSF" id="PIRSF006268">
    <property type="entry name" value="ApbE"/>
    <property type="match status" value="1"/>
</dbReference>
<keyword evidence="7 10" id="KW-0460">Magnesium</keyword>
<evidence type="ECO:0000256" key="1">
    <source>
        <dbReference type="ARBA" id="ARBA00011955"/>
    </source>
</evidence>
<dbReference type="EC" id="2.7.1.180" evidence="1 10"/>
<organism evidence="12 13">
    <name type="scientific">Mucilaginibacter pineti</name>
    <dbReference type="NCBI Taxonomy" id="1391627"/>
    <lineage>
        <taxon>Bacteria</taxon>
        <taxon>Pseudomonadati</taxon>
        <taxon>Bacteroidota</taxon>
        <taxon>Sphingobacteriia</taxon>
        <taxon>Sphingobacteriales</taxon>
        <taxon>Sphingobacteriaceae</taxon>
        <taxon>Mucilaginibacter</taxon>
    </lineage>
</organism>
<reference evidence="12 13" key="1">
    <citation type="submission" date="2016-10" db="EMBL/GenBank/DDBJ databases">
        <authorList>
            <person name="de Groot N.N."/>
        </authorList>
    </citation>
    <scope>NUCLEOTIDE SEQUENCE [LARGE SCALE GENOMIC DNA]</scope>
    <source>
        <strain evidence="12 13">47C3B</strain>
    </source>
</reference>
<dbReference type="PANTHER" id="PTHR30040:SF2">
    <property type="entry name" value="FAD:PROTEIN FMN TRANSFERASE"/>
    <property type="match status" value="1"/>
</dbReference>
<dbReference type="Pfam" id="PF02424">
    <property type="entry name" value="ApbE"/>
    <property type="match status" value="1"/>
</dbReference>
<evidence type="ECO:0000256" key="6">
    <source>
        <dbReference type="ARBA" id="ARBA00022827"/>
    </source>
</evidence>
<dbReference type="SUPFAM" id="SSF143631">
    <property type="entry name" value="ApbE-like"/>
    <property type="match status" value="1"/>
</dbReference>
<keyword evidence="4 10" id="KW-0808">Transferase</keyword>
<dbReference type="PANTHER" id="PTHR30040">
    <property type="entry name" value="THIAMINE BIOSYNTHESIS LIPOPROTEIN APBE"/>
    <property type="match status" value="1"/>
</dbReference>
<feature type="binding site" evidence="11">
    <location>
        <position position="276"/>
    </location>
    <ligand>
        <name>Mg(2+)</name>
        <dbReference type="ChEBI" id="CHEBI:18420"/>
    </ligand>
</feature>
<comment type="cofactor">
    <cofactor evidence="11">
        <name>Mg(2+)</name>
        <dbReference type="ChEBI" id="CHEBI:18420"/>
    </cofactor>
    <cofactor evidence="11">
        <name>Mn(2+)</name>
        <dbReference type="ChEBI" id="CHEBI:29035"/>
    </cofactor>
    <text evidence="11">Magnesium. Can also use manganese.</text>
</comment>
<proteinExistence type="inferred from homology"/>
<keyword evidence="5 10" id="KW-0479">Metal-binding</keyword>
<evidence type="ECO:0000256" key="7">
    <source>
        <dbReference type="ARBA" id="ARBA00022842"/>
    </source>
</evidence>
<keyword evidence="3 10" id="KW-0285">Flavoprotein</keyword>
<evidence type="ECO:0000256" key="11">
    <source>
        <dbReference type="PIRSR" id="PIRSR006268-2"/>
    </source>
</evidence>
<evidence type="ECO:0000256" key="2">
    <source>
        <dbReference type="ARBA" id="ARBA00016337"/>
    </source>
</evidence>
<protein>
    <recommendedName>
        <fullName evidence="2 10">FAD:protein FMN transferase</fullName>
        <ecNumber evidence="1 10">2.7.1.180</ecNumber>
    </recommendedName>
    <alternativeName>
        <fullName evidence="8 10">Flavin transferase</fullName>
    </alternativeName>
</protein>
<evidence type="ECO:0000256" key="8">
    <source>
        <dbReference type="ARBA" id="ARBA00031306"/>
    </source>
</evidence>
<evidence type="ECO:0000256" key="3">
    <source>
        <dbReference type="ARBA" id="ARBA00022630"/>
    </source>
</evidence>
<evidence type="ECO:0000256" key="9">
    <source>
        <dbReference type="ARBA" id="ARBA00048540"/>
    </source>
</evidence>
<dbReference type="STRING" id="1391627.SAMN05216464_109192"/>
<comment type="similarity">
    <text evidence="10">Belongs to the ApbE family.</text>
</comment>
<sequence>MLAVKTLNNNLTTYKRTLRLMGDKFEISVVGNDPLLADEQIEIAVDEINRVEKLLSAFSDDSNINQINRNAGIAPVKADGEIFRLISRALQISELTYGTFDITYLVDNNAYNNDNTFAGNQTVKTAPYSVVLANYQNVVLDAATQTVFLKEKGMRIGFGANSRGYAADRAKYVLQMNGVSSGVINAGGDLLTWGTQPDFEPWTVAAADPEQRNQPFADLDISNLAFATSVNTEKFASIGNRPLKGSIHAKKGFPVSEIKSVSIVSPTAELADAMATPVINIGVNGGMYLINQLNQIACIIIDDQNRVYTSKDISI</sequence>
<feature type="binding site" evidence="11">
    <location>
        <position position="272"/>
    </location>
    <ligand>
        <name>Mg(2+)</name>
        <dbReference type="ChEBI" id="CHEBI:18420"/>
    </ligand>
</feature>
<dbReference type="RefSeq" id="WP_091151591.1">
    <property type="nucleotide sequence ID" value="NZ_FNAI01000009.1"/>
</dbReference>
<dbReference type="GO" id="GO:0046872">
    <property type="term" value="F:metal ion binding"/>
    <property type="evidence" value="ECO:0007669"/>
    <property type="project" value="UniProtKB-UniRule"/>
</dbReference>
<evidence type="ECO:0000313" key="13">
    <source>
        <dbReference type="Proteomes" id="UP000199072"/>
    </source>
</evidence>
<dbReference type="GO" id="GO:0016740">
    <property type="term" value="F:transferase activity"/>
    <property type="evidence" value="ECO:0007669"/>
    <property type="project" value="UniProtKB-UniRule"/>
</dbReference>
<comment type="catalytic activity">
    <reaction evidence="9 10">
        <text>L-threonyl-[protein] + FAD = FMN-L-threonyl-[protein] + AMP + H(+)</text>
        <dbReference type="Rhea" id="RHEA:36847"/>
        <dbReference type="Rhea" id="RHEA-COMP:11060"/>
        <dbReference type="Rhea" id="RHEA-COMP:11061"/>
        <dbReference type="ChEBI" id="CHEBI:15378"/>
        <dbReference type="ChEBI" id="CHEBI:30013"/>
        <dbReference type="ChEBI" id="CHEBI:57692"/>
        <dbReference type="ChEBI" id="CHEBI:74257"/>
        <dbReference type="ChEBI" id="CHEBI:456215"/>
        <dbReference type="EC" id="2.7.1.180"/>
    </reaction>
</comment>
<accession>A0A1G7FS58</accession>
<evidence type="ECO:0000256" key="5">
    <source>
        <dbReference type="ARBA" id="ARBA00022723"/>
    </source>
</evidence>
<evidence type="ECO:0000313" key="12">
    <source>
        <dbReference type="EMBL" id="SDE78766.1"/>
    </source>
</evidence>